<sequence>MQDPEDSVVAHSLYDPHFEPQDADGELEDPSMLPSSGIGYEIEKRDETREEEVDAADDEAFAAEEDQSQMEADAEATEDEELQREEQIDEHEEAQHGKAQPPPQKLPPDEARKLLLSVS</sequence>
<dbReference type="Proteomes" id="UP000030750">
    <property type="component" value="Unassembled WGS sequence"/>
</dbReference>
<reference evidence="2" key="1">
    <citation type="submission" date="2013-10" db="EMBL/GenBank/DDBJ databases">
        <title>Genomic analysis of the causative agents of coccidiosis in chickens.</title>
        <authorList>
            <person name="Reid A.J."/>
            <person name="Blake D."/>
            <person name="Billington K."/>
            <person name="Browne H."/>
            <person name="Dunn M."/>
            <person name="Hung S."/>
            <person name="Kawahara F."/>
            <person name="Miranda-Saavedra D."/>
            <person name="Mourier T."/>
            <person name="Nagra H."/>
            <person name="Otto T.D."/>
            <person name="Rawlings N."/>
            <person name="Sanchez A."/>
            <person name="Sanders M."/>
            <person name="Subramaniam C."/>
            <person name="Tay Y."/>
            <person name="Dear P."/>
            <person name="Doerig C."/>
            <person name="Gruber A."/>
            <person name="Parkinson J."/>
            <person name="Shirley M."/>
            <person name="Wan K.L."/>
            <person name="Berriman M."/>
            <person name="Tomley F."/>
            <person name="Pain A."/>
        </authorList>
    </citation>
    <scope>NUCLEOTIDE SEQUENCE [LARGE SCALE GENOMIC DNA]</scope>
    <source>
        <strain evidence="2">Houghton</strain>
    </source>
</reference>
<keyword evidence="3" id="KW-1185">Reference proteome</keyword>
<dbReference type="VEuPathDB" id="ToxoDB:EBH_0031380"/>
<feature type="region of interest" description="Disordered" evidence="1">
    <location>
        <begin position="1"/>
        <end position="119"/>
    </location>
</feature>
<dbReference type="EMBL" id="HG714298">
    <property type="protein sequence ID" value="CDJ54225.1"/>
    <property type="molecule type" value="Genomic_DNA"/>
</dbReference>
<name>U6M2B6_9EIME</name>
<organism evidence="2 3">
    <name type="scientific">Eimeria brunetti</name>
    <dbReference type="NCBI Taxonomy" id="51314"/>
    <lineage>
        <taxon>Eukaryota</taxon>
        <taxon>Sar</taxon>
        <taxon>Alveolata</taxon>
        <taxon>Apicomplexa</taxon>
        <taxon>Conoidasida</taxon>
        <taxon>Coccidia</taxon>
        <taxon>Eucoccidiorida</taxon>
        <taxon>Eimeriorina</taxon>
        <taxon>Eimeriidae</taxon>
        <taxon>Eimeria</taxon>
    </lineage>
</organism>
<dbReference type="OrthoDB" id="348363at2759"/>
<gene>
    <name evidence="2" type="ORF">EBH_0031380</name>
</gene>
<evidence type="ECO:0000256" key="1">
    <source>
        <dbReference type="SAM" id="MobiDB-lite"/>
    </source>
</evidence>
<evidence type="ECO:0000313" key="2">
    <source>
        <dbReference type="EMBL" id="CDJ54225.1"/>
    </source>
</evidence>
<proteinExistence type="predicted"/>
<evidence type="ECO:0000313" key="3">
    <source>
        <dbReference type="Proteomes" id="UP000030750"/>
    </source>
</evidence>
<reference evidence="2" key="2">
    <citation type="submission" date="2013-10" db="EMBL/GenBank/DDBJ databases">
        <authorList>
            <person name="Aslett M."/>
        </authorList>
    </citation>
    <scope>NUCLEOTIDE SEQUENCE [LARGE SCALE GENOMIC DNA]</scope>
    <source>
        <strain evidence="2">Houghton</strain>
    </source>
</reference>
<protein>
    <submittedName>
        <fullName evidence="2">Uncharacterized protein</fullName>
    </submittedName>
</protein>
<dbReference type="AlphaFoldDB" id="U6M2B6"/>
<accession>U6M2B6</accession>
<feature type="compositionally biased region" description="Acidic residues" evidence="1">
    <location>
        <begin position="49"/>
        <end position="92"/>
    </location>
</feature>